<dbReference type="RefSeq" id="WP_161767433.1">
    <property type="nucleotide sequence ID" value="NZ_JAAATW010000003.1"/>
</dbReference>
<dbReference type="Pfam" id="PF07386">
    <property type="entry name" value="DUF1499"/>
    <property type="match status" value="1"/>
</dbReference>
<organism evidence="1 2">
    <name type="scientific">Paragemmobacter ruber</name>
    <dbReference type="NCBI Taxonomy" id="1985673"/>
    <lineage>
        <taxon>Bacteria</taxon>
        <taxon>Pseudomonadati</taxon>
        <taxon>Pseudomonadota</taxon>
        <taxon>Alphaproteobacteria</taxon>
        <taxon>Rhodobacterales</taxon>
        <taxon>Paracoccaceae</taxon>
        <taxon>Paragemmobacter</taxon>
    </lineage>
</organism>
<evidence type="ECO:0000313" key="2">
    <source>
        <dbReference type="Proteomes" id="UP001517376"/>
    </source>
</evidence>
<accession>A0ABW9Y8G4</accession>
<sequence>MGMIAGLLVLIVLGFGLYVRLAPSDPARWHVSPTAAARDDCTVEQGRGDARVTCQRPQNATQLLARLDEIAMATPRTTRLAGSPGEGRITWITRSRLWGFPDYITAEAGPAATGATVTLHARLRFGSSDMGVNAARLRDWLSRL</sequence>
<reference evidence="2" key="1">
    <citation type="submission" date="2020-01" db="EMBL/GenBank/DDBJ databases">
        <title>Sphingomonas sp. strain CSW-10.</title>
        <authorList>
            <person name="Chen W.-M."/>
        </authorList>
    </citation>
    <scope>NUCLEOTIDE SEQUENCE [LARGE SCALE GENOMIC DNA]</scope>
    <source>
        <strain evidence="2">CCP-1</strain>
    </source>
</reference>
<gene>
    <name evidence="1" type="ORF">GU920_12535</name>
</gene>
<dbReference type="InterPro" id="IPR010865">
    <property type="entry name" value="DUF1499"/>
</dbReference>
<comment type="caution">
    <text evidence="1">The sequence shown here is derived from an EMBL/GenBank/DDBJ whole genome shotgun (WGS) entry which is preliminary data.</text>
</comment>
<name>A0ABW9Y8G4_9RHOB</name>
<protein>
    <submittedName>
        <fullName evidence="1">DUF1499 domain-containing protein</fullName>
    </submittedName>
</protein>
<dbReference type="Proteomes" id="UP001517376">
    <property type="component" value="Unassembled WGS sequence"/>
</dbReference>
<keyword evidence="2" id="KW-1185">Reference proteome</keyword>
<evidence type="ECO:0000313" key="1">
    <source>
        <dbReference type="EMBL" id="NBE08366.1"/>
    </source>
</evidence>
<proteinExistence type="predicted"/>
<dbReference type="EMBL" id="JAAATW010000003">
    <property type="protein sequence ID" value="NBE08366.1"/>
    <property type="molecule type" value="Genomic_DNA"/>
</dbReference>